<dbReference type="InterPro" id="IPR052944">
    <property type="entry name" value="Sporulation_related"/>
</dbReference>
<evidence type="ECO:0000313" key="2">
    <source>
        <dbReference type="EMBL" id="MEC5424761.1"/>
    </source>
</evidence>
<dbReference type="PANTHER" id="PTHR37507:SF2">
    <property type="entry name" value="SPORULATION PROTEIN YDCC"/>
    <property type="match status" value="1"/>
</dbReference>
<accession>A0ABU6KHH3</accession>
<dbReference type="EMBL" id="JARZFX010000008">
    <property type="protein sequence ID" value="MEC5424761.1"/>
    <property type="molecule type" value="Genomic_DNA"/>
</dbReference>
<name>A0ABU6KHH3_9BACI</name>
<reference evidence="2 3" key="1">
    <citation type="journal article" date="2024" name="Int. J. Syst. Evol. Microbiol.">
        <title>Virgibacillus tibetensis sp. nov., isolated from salt lake on the Tibetan Plateau of China.</title>
        <authorList>
            <person name="Phurbu D."/>
            <person name="Liu Z.-X."/>
            <person name="Wang R."/>
            <person name="Zheng Y.-Y."/>
            <person name="Liu H.-C."/>
            <person name="Zhou Y.-G."/>
            <person name="Yu Y.-J."/>
            <person name="Li A.-H."/>
        </authorList>
    </citation>
    <scope>NUCLEOTIDE SEQUENCE [LARGE SCALE GENOMIC DNA]</scope>
    <source>
        <strain evidence="2 3">C22-A2</strain>
    </source>
</reference>
<dbReference type="Gene3D" id="2.50.20.10">
    <property type="entry name" value="Lipoprotein localisation LolA/LolB/LppX"/>
    <property type="match status" value="1"/>
</dbReference>
<dbReference type="PANTHER" id="PTHR37507">
    <property type="entry name" value="SPORULATION PROTEIN YDCC"/>
    <property type="match status" value="1"/>
</dbReference>
<dbReference type="Pfam" id="PF03888">
    <property type="entry name" value="MucB_RseB"/>
    <property type="match status" value="1"/>
</dbReference>
<proteinExistence type="predicted"/>
<dbReference type="Proteomes" id="UP001335737">
    <property type="component" value="Unassembled WGS sequence"/>
</dbReference>
<organism evidence="2 3">
    <name type="scientific">Virgibacillus tibetensis</name>
    <dbReference type="NCBI Taxonomy" id="3042313"/>
    <lineage>
        <taxon>Bacteria</taxon>
        <taxon>Bacillati</taxon>
        <taxon>Bacillota</taxon>
        <taxon>Bacilli</taxon>
        <taxon>Bacillales</taxon>
        <taxon>Bacillaceae</taxon>
        <taxon>Virgibacillus</taxon>
    </lineage>
</organism>
<gene>
    <name evidence="2" type="ORF">QGM71_14840</name>
</gene>
<dbReference type="SUPFAM" id="SSF89392">
    <property type="entry name" value="Prokaryotic lipoproteins and lipoprotein localization factors"/>
    <property type="match status" value="1"/>
</dbReference>
<dbReference type="InterPro" id="IPR033434">
    <property type="entry name" value="MucB/RseB_N"/>
</dbReference>
<sequence>MSAGCSSESSNNYSPEQLINHALEEGNLPSYYAESTTITSTDGEEIDQMIMKEWRSEDGKIRVEIENQDGGDKSIAVNDGQSIKTYQMEQNQVIVIDDPELVDFNQPSPKDQANFILDVIRDTHDISTKGDEEIAGRLTYHLVADPHEENTLFGKQELWIDKENWLVLKMISTTGDQKSESVYTKVDFKAKIPAGKFALDLPEDVEVKNLNDFNNSQEVTLEEARKGLEKPFLYFPETDGLEISGIEQNDLTGIINRTEVTIDYKKNDVPLLSLAVFETPEETEEAFSFPGEEAVTVRGHDGSFTDTDGFRALLWQEDGLSYSLIIVDPNITLEDLQQLTETMERIE</sequence>
<feature type="domain" description="MucB/RseB N-terminal" evidence="1">
    <location>
        <begin position="58"/>
        <end position="177"/>
    </location>
</feature>
<dbReference type="InterPro" id="IPR029046">
    <property type="entry name" value="LolA/LolB/LppX"/>
</dbReference>
<protein>
    <submittedName>
        <fullName evidence="2">Sigma-E factor regulatory protein RseB domain-containing protein</fullName>
    </submittedName>
</protein>
<evidence type="ECO:0000259" key="1">
    <source>
        <dbReference type="Pfam" id="PF03888"/>
    </source>
</evidence>
<comment type="caution">
    <text evidence="2">The sequence shown here is derived from an EMBL/GenBank/DDBJ whole genome shotgun (WGS) entry which is preliminary data.</text>
</comment>
<evidence type="ECO:0000313" key="3">
    <source>
        <dbReference type="Proteomes" id="UP001335737"/>
    </source>
</evidence>
<keyword evidence="3" id="KW-1185">Reference proteome</keyword>
<dbReference type="RefSeq" id="WP_327608326.1">
    <property type="nucleotide sequence ID" value="NZ_JARZFX010000008.1"/>
</dbReference>